<evidence type="ECO:0000256" key="3">
    <source>
        <dbReference type="ARBA" id="ARBA00022598"/>
    </source>
</evidence>
<comment type="catalytic activity">
    <reaction evidence="12">
        <text>2 D-alanine + ATP = D-alanyl-D-alanine + ADP + phosphate + H(+)</text>
        <dbReference type="Rhea" id="RHEA:11224"/>
        <dbReference type="ChEBI" id="CHEBI:15378"/>
        <dbReference type="ChEBI" id="CHEBI:30616"/>
        <dbReference type="ChEBI" id="CHEBI:43474"/>
        <dbReference type="ChEBI" id="CHEBI:57416"/>
        <dbReference type="ChEBI" id="CHEBI:57822"/>
        <dbReference type="ChEBI" id="CHEBI:456216"/>
        <dbReference type="EC" id="6.3.2.4"/>
    </reaction>
</comment>
<keyword evidence="12" id="KW-0963">Cytoplasm</keyword>
<keyword evidence="5 14" id="KW-0547">Nucleotide-binding</keyword>
<dbReference type="AlphaFoldDB" id="A0A853BLZ6"/>
<dbReference type="Proteomes" id="UP000575985">
    <property type="component" value="Unassembled WGS sequence"/>
</dbReference>
<gene>
    <name evidence="12" type="primary">ddl</name>
    <name evidence="18" type="ORF">HNR12_002012</name>
</gene>
<evidence type="ECO:0000256" key="5">
    <source>
        <dbReference type="ARBA" id="ARBA00022741"/>
    </source>
</evidence>
<dbReference type="Gene3D" id="3.40.50.20">
    <property type="match status" value="1"/>
</dbReference>
<feature type="binding site" evidence="14">
    <location>
        <position position="146"/>
    </location>
    <ligand>
        <name>ATP</name>
        <dbReference type="ChEBI" id="CHEBI:30616"/>
    </ligand>
</feature>
<dbReference type="Gene3D" id="3.30.470.20">
    <property type="entry name" value="ATP-grasp fold, B domain"/>
    <property type="match status" value="1"/>
</dbReference>
<keyword evidence="4 15" id="KW-0479">Metal-binding</keyword>
<evidence type="ECO:0000259" key="17">
    <source>
        <dbReference type="PROSITE" id="PS50975"/>
    </source>
</evidence>
<dbReference type="GO" id="GO:0005829">
    <property type="term" value="C:cytosol"/>
    <property type="evidence" value="ECO:0007669"/>
    <property type="project" value="TreeGrafter"/>
</dbReference>
<evidence type="ECO:0000256" key="8">
    <source>
        <dbReference type="ARBA" id="ARBA00022960"/>
    </source>
</evidence>
<evidence type="ECO:0000256" key="1">
    <source>
        <dbReference type="ARBA" id="ARBA00001936"/>
    </source>
</evidence>
<proteinExistence type="inferred from homology"/>
<dbReference type="FunFam" id="3.30.470.20:FF:000008">
    <property type="entry name" value="D-alanine--D-alanine ligase"/>
    <property type="match status" value="1"/>
</dbReference>
<feature type="binding site" evidence="15">
    <location>
        <position position="328"/>
    </location>
    <ligand>
        <name>Mg(2+)</name>
        <dbReference type="ChEBI" id="CHEBI:18420"/>
        <label>2</label>
    </ligand>
</feature>
<accession>A0A853BLZ6</accession>
<dbReference type="GO" id="GO:0009252">
    <property type="term" value="P:peptidoglycan biosynthetic process"/>
    <property type="evidence" value="ECO:0007669"/>
    <property type="project" value="UniProtKB-UniRule"/>
</dbReference>
<keyword evidence="11 12" id="KW-0961">Cell wall biogenesis/degradation</keyword>
<comment type="cofactor">
    <cofactor evidence="15">
        <name>Mg(2+)</name>
        <dbReference type="ChEBI" id="CHEBI:18420"/>
    </cofactor>
    <cofactor evidence="15">
        <name>Mn(2+)</name>
        <dbReference type="ChEBI" id="CHEBI:29035"/>
    </cofactor>
    <text evidence="15">Binds 2 magnesium or manganese ions per subunit.</text>
</comment>
<evidence type="ECO:0000256" key="6">
    <source>
        <dbReference type="ARBA" id="ARBA00022840"/>
    </source>
</evidence>
<dbReference type="RefSeq" id="WP_179767212.1">
    <property type="nucleotide sequence ID" value="NZ_JACCFO010000001.1"/>
</dbReference>
<dbReference type="InterPro" id="IPR011127">
    <property type="entry name" value="Dala_Dala_lig_N"/>
</dbReference>
<keyword evidence="9 12" id="KW-0573">Peptidoglycan synthesis</keyword>
<dbReference type="EMBL" id="JACCFO010000001">
    <property type="protein sequence ID" value="NYI95735.1"/>
    <property type="molecule type" value="Genomic_DNA"/>
</dbReference>
<keyword evidence="3 12" id="KW-0436">Ligase</keyword>
<comment type="pathway">
    <text evidence="12">Cell wall biogenesis; peptidoglycan biosynthesis.</text>
</comment>
<dbReference type="InterPro" id="IPR013815">
    <property type="entry name" value="ATP_grasp_subdomain_1"/>
</dbReference>
<evidence type="ECO:0000256" key="4">
    <source>
        <dbReference type="ARBA" id="ARBA00022723"/>
    </source>
</evidence>
<dbReference type="NCBIfam" id="TIGR01205">
    <property type="entry name" value="D_ala_D_alaTIGR"/>
    <property type="match status" value="1"/>
</dbReference>
<dbReference type="Pfam" id="PF07478">
    <property type="entry name" value="Dala_Dala_lig_C"/>
    <property type="match status" value="1"/>
</dbReference>
<dbReference type="InterPro" id="IPR011095">
    <property type="entry name" value="Dala_Dala_lig_C"/>
</dbReference>
<dbReference type="NCBIfam" id="NF002528">
    <property type="entry name" value="PRK01966.1-4"/>
    <property type="match status" value="1"/>
</dbReference>
<keyword evidence="6 16" id="KW-0067">ATP-binding</keyword>
<reference evidence="18 19" key="1">
    <citation type="submission" date="2020-07" db="EMBL/GenBank/DDBJ databases">
        <title>Sequencing the genomes of 1000 actinobacteria strains.</title>
        <authorList>
            <person name="Klenk H.-P."/>
        </authorList>
    </citation>
    <scope>NUCLEOTIDE SEQUENCE [LARGE SCALE GENOMIC DNA]</scope>
    <source>
        <strain evidence="18 19">DSM 45927</strain>
    </source>
</reference>
<feature type="active site" evidence="13">
    <location>
        <position position="19"/>
    </location>
</feature>
<feature type="binding site" evidence="14">
    <location>
        <begin position="190"/>
        <end position="192"/>
    </location>
    <ligand>
        <name>ATP</name>
        <dbReference type="ChEBI" id="CHEBI:30616"/>
    </ligand>
</feature>
<evidence type="ECO:0000256" key="13">
    <source>
        <dbReference type="PIRSR" id="PIRSR039102-1"/>
    </source>
</evidence>
<dbReference type="InterPro" id="IPR016185">
    <property type="entry name" value="PreATP-grasp_dom_sf"/>
</dbReference>
<comment type="similarity">
    <text evidence="2 12">Belongs to the D-alanine--D-alanine ligase family.</text>
</comment>
<dbReference type="SUPFAM" id="SSF52440">
    <property type="entry name" value="PreATP-grasp domain"/>
    <property type="match status" value="1"/>
</dbReference>
<feature type="active site" evidence="13">
    <location>
        <position position="198"/>
    </location>
</feature>
<feature type="binding site" evidence="14">
    <location>
        <begin position="231"/>
        <end position="238"/>
    </location>
    <ligand>
        <name>ATP</name>
        <dbReference type="ChEBI" id="CHEBI:30616"/>
    </ligand>
</feature>
<dbReference type="InterPro" id="IPR005905">
    <property type="entry name" value="D_ala_D_ala"/>
</dbReference>
<dbReference type="InterPro" id="IPR000291">
    <property type="entry name" value="D-Ala_lig_Van_CS"/>
</dbReference>
<evidence type="ECO:0000256" key="10">
    <source>
        <dbReference type="ARBA" id="ARBA00023211"/>
    </source>
</evidence>
<sequence>MAEQRKIRVAVVFGGRSTEHEISCVTAGGVISAIDTDRYEIVPIGITRQGEWTLSSAELEQLAIVDGRLPEVDGSGPRLAVPFSGAADLMVLADGQAPRPLGGIDVVLPLLHGPLGEDGTVQGLFEMMDVRYAGAGVFASAASMDKVFMKALFTGHGIPTGRYVAVPDRAWRGERKRVLDDIAELGATLFVKPARGGSSMGITKVSDAADTDAVVAAIESAREHDPKVIVEAAVPGREIECGVLESLDGGAPDTSLPAEIHVAEGFDFYDFQAKYLSTSTLSIPADLPAEVVAEIRREAARTFEALGCEGLARVDFFYGDDGRVYVNEINTLPGFTPSSAFPQMWAASGVDYPALVDRIIQTGLRRAPGLR</sequence>
<dbReference type="UniPathway" id="UPA00219"/>
<dbReference type="PROSITE" id="PS00843">
    <property type="entry name" value="DALA_DALA_LIGASE_1"/>
    <property type="match status" value="1"/>
</dbReference>
<dbReference type="GO" id="GO:0071555">
    <property type="term" value="P:cell wall organization"/>
    <property type="evidence" value="ECO:0007669"/>
    <property type="project" value="UniProtKB-KW"/>
</dbReference>
<dbReference type="GO" id="GO:0008716">
    <property type="term" value="F:D-alanine-D-alanine ligase activity"/>
    <property type="evidence" value="ECO:0007669"/>
    <property type="project" value="UniProtKB-UniRule"/>
</dbReference>
<evidence type="ECO:0000313" key="18">
    <source>
        <dbReference type="EMBL" id="NYI95735.1"/>
    </source>
</evidence>
<evidence type="ECO:0000256" key="2">
    <source>
        <dbReference type="ARBA" id="ARBA00010871"/>
    </source>
</evidence>
<feature type="binding site" evidence="15">
    <location>
        <position position="315"/>
    </location>
    <ligand>
        <name>Mg(2+)</name>
        <dbReference type="ChEBI" id="CHEBI:18420"/>
        <label>1</label>
    </ligand>
</feature>
<evidence type="ECO:0000256" key="11">
    <source>
        <dbReference type="ARBA" id="ARBA00023316"/>
    </source>
</evidence>
<comment type="subcellular location">
    <subcellularLocation>
        <location evidence="12">Cytoplasm</location>
    </subcellularLocation>
</comment>
<evidence type="ECO:0000256" key="16">
    <source>
        <dbReference type="PROSITE-ProRule" id="PRU00409"/>
    </source>
</evidence>
<keyword evidence="8 12" id="KW-0133">Cell shape</keyword>
<dbReference type="PROSITE" id="PS00844">
    <property type="entry name" value="DALA_DALA_LIGASE_2"/>
    <property type="match status" value="1"/>
</dbReference>
<feature type="domain" description="ATP-grasp" evidence="17">
    <location>
        <begin position="150"/>
        <end position="361"/>
    </location>
</feature>
<dbReference type="PANTHER" id="PTHR23132:SF25">
    <property type="entry name" value="D-ALANINE--D-ALANINE LIGASE A"/>
    <property type="match status" value="1"/>
</dbReference>
<feature type="binding site" evidence="14">
    <location>
        <begin position="198"/>
        <end position="199"/>
    </location>
    <ligand>
        <name>ATP</name>
        <dbReference type="ChEBI" id="CHEBI:30616"/>
    </ligand>
</feature>
<dbReference type="Gene3D" id="3.30.1490.20">
    <property type="entry name" value="ATP-grasp fold, A domain"/>
    <property type="match status" value="1"/>
</dbReference>
<dbReference type="PIRSF" id="PIRSF039102">
    <property type="entry name" value="Ddl/VanB"/>
    <property type="match status" value="1"/>
</dbReference>
<evidence type="ECO:0000256" key="9">
    <source>
        <dbReference type="ARBA" id="ARBA00022984"/>
    </source>
</evidence>
<dbReference type="GO" id="GO:0046872">
    <property type="term" value="F:metal ion binding"/>
    <property type="evidence" value="ECO:0007669"/>
    <property type="project" value="UniProtKB-KW"/>
</dbReference>
<dbReference type="GO" id="GO:0005524">
    <property type="term" value="F:ATP binding"/>
    <property type="evidence" value="ECO:0007669"/>
    <property type="project" value="UniProtKB-UniRule"/>
</dbReference>
<feature type="active site" evidence="13">
    <location>
        <position position="339"/>
    </location>
</feature>
<protein>
    <recommendedName>
        <fullName evidence="12">D-alanine--D-alanine ligase</fullName>
        <ecNumber evidence="12">6.3.2.4</ecNumber>
    </recommendedName>
    <alternativeName>
        <fullName evidence="12">D-Ala-D-Ala ligase</fullName>
    </alternativeName>
    <alternativeName>
        <fullName evidence="12">D-alanylalanine synthetase</fullName>
    </alternativeName>
</protein>
<keyword evidence="10 15" id="KW-0464">Manganese</keyword>
<feature type="binding site" evidence="15">
    <location>
        <position position="330"/>
    </location>
    <ligand>
        <name>Mg(2+)</name>
        <dbReference type="ChEBI" id="CHEBI:18420"/>
        <label>2</label>
    </ligand>
</feature>
<dbReference type="HAMAP" id="MF_00047">
    <property type="entry name" value="Dala_Dala_lig"/>
    <property type="match status" value="1"/>
</dbReference>
<name>A0A853BLZ6_9ACTN</name>
<dbReference type="PANTHER" id="PTHR23132">
    <property type="entry name" value="D-ALANINE--D-ALANINE LIGASE"/>
    <property type="match status" value="1"/>
</dbReference>
<feature type="binding site" evidence="14">
    <location>
        <begin position="327"/>
        <end position="328"/>
    </location>
    <ligand>
        <name>ATP</name>
        <dbReference type="ChEBI" id="CHEBI:30616"/>
    </ligand>
</feature>
<evidence type="ECO:0000256" key="15">
    <source>
        <dbReference type="PIRSR" id="PIRSR039102-3"/>
    </source>
</evidence>
<dbReference type="InterPro" id="IPR011761">
    <property type="entry name" value="ATP-grasp"/>
</dbReference>
<dbReference type="SUPFAM" id="SSF56059">
    <property type="entry name" value="Glutathione synthetase ATP-binding domain-like"/>
    <property type="match status" value="1"/>
</dbReference>
<evidence type="ECO:0000256" key="14">
    <source>
        <dbReference type="PIRSR" id="PIRSR039102-2"/>
    </source>
</evidence>
<feature type="binding site" evidence="15">
    <location>
        <position position="328"/>
    </location>
    <ligand>
        <name>Mg(2+)</name>
        <dbReference type="ChEBI" id="CHEBI:18420"/>
        <label>1</label>
    </ligand>
</feature>
<comment type="caution">
    <text evidence="18">The sequence shown here is derived from an EMBL/GenBank/DDBJ whole genome shotgun (WGS) entry which is preliminary data.</text>
</comment>
<comment type="function">
    <text evidence="12">Cell wall formation.</text>
</comment>
<evidence type="ECO:0000256" key="7">
    <source>
        <dbReference type="ARBA" id="ARBA00022842"/>
    </source>
</evidence>
<evidence type="ECO:0000313" key="19">
    <source>
        <dbReference type="Proteomes" id="UP000575985"/>
    </source>
</evidence>
<dbReference type="EC" id="6.3.2.4" evidence="12"/>
<dbReference type="PROSITE" id="PS50975">
    <property type="entry name" value="ATP_GRASP"/>
    <property type="match status" value="1"/>
</dbReference>
<comment type="cofactor">
    <cofactor evidence="1">
        <name>Mn(2+)</name>
        <dbReference type="ChEBI" id="CHEBI:29035"/>
    </cofactor>
</comment>
<keyword evidence="7 15" id="KW-0460">Magnesium</keyword>
<organism evidence="18 19">
    <name type="scientific">Streptomonospora nanhaiensis</name>
    <dbReference type="NCBI Taxonomy" id="1323731"/>
    <lineage>
        <taxon>Bacteria</taxon>
        <taxon>Bacillati</taxon>
        <taxon>Actinomycetota</taxon>
        <taxon>Actinomycetes</taxon>
        <taxon>Streptosporangiales</taxon>
        <taxon>Nocardiopsidaceae</taxon>
        <taxon>Streptomonospora</taxon>
    </lineage>
</organism>
<evidence type="ECO:0000256" key="12">
    <source>
        <dbReference type="HAMAP-Rule" id="MF_00047"/>
    </source>
</evidence>
<dbReference type="GO" id="GO:0008360">
    <property type="term" value="P:regulation of cell shape"/>
    <property type="evidence" value="ECO:0007669"/>
    <property type="project" value="UniProtKB-KW"/>
</dbReference>
<dbReference type="Pfam" id="PF01820">
    <property type="entry name" value="Dala_Dala_lig_N"/>
    <property type="match status" value="1"/>
</dbReference>
<keyword evidence="19" id="KW-1185">Reference proteome</keyword>